<feature type="compositionally biased region" description="Low complexity" evidence="1">
    <location>
        <begin position="171"/>
        <end position="183"/>
    </location>
</feature>
<dbReference type="EMBL" id="JANBPT010000673">
    <property type="protein sequence ID" value="KAJ1914646.1"/>
    <property type="molecule type" value="Genomic_DNA"/>
</dbReference>
<reference evidence="2" key="1">
    <citation type="submission" date="2022-07" db="EMBL/GenBank/DDBJ databases">
        <title>Phylogenomic reconstructions and comparative analyses of Kickxellomycotina fungi.</title>
        <authorList>
            <person name="Reynolds N.K."/>
            <person name="Stajich J.E."/>
            <person name="Barry K."/>
            <person name="Grigoriev I.V."/>
            <person name="Crous P."/>
            <person name="Smith M.E."/>
        </authorList>
    </citation>
    <scope>NUCLEOTIDE SEQUENCE</scope>
    <source>
        <strain evidence="2">RSA 861</strain>
    </source>
</reference>
<protein>
    <submittedName>
        <fullName evidence="2">Uncharacterized protein</fullName>
    </submittedName>
</protein>
<keyword evidence="3" id="KW-1185">Reference proteome</keyword>
<sequence>MSSPHSSCPPSPPTEIPPIPRRALHILFESQEKLTGKTGPINSITRATARYDNRFRSQGTSSNHHPLPYIYFQVERRRLQIQGERRQRDRVVAARLANYVPEQFDTYGPPSIAGPWVDVVPPPAGTVIIDDSSLAQVSAKAKRRRAADDATSSISMGLSGRPRPRSKSRNRWSSSNPRNSARSHNAPETSLAEMDTLAPESPPSWAQLATAAEDEDEDEPLDDSSADDIDQVEVPIKAEPVTPLPDSQWRPDDPAPSAPQSSLDEIHPYRFQRTLHGHEHYADTTGRLINLSVAFSETDPTPYEAPFVGGTCGEPTFRILRPKTVVKTEDTATSTDLPDAGEWDTRFGRLIDPKLNKTLPPGLFRHELPLPSGDLLHAMNGAISEYICKTNQTKLTKALAPTALVALGILAQEYTYLLLDDGGAAPRPAPRNP</sequence>
<comment type="caution">
    <text evidence="2">The sequence shown here is derived from an EMBL/GenBank/DDBJ whole genome shotgun (WGS) entry which is preliminary data.</text>
</comment>
<dbReference type="Proteomes" id="UP001150569">
    <property type="component" value="Unassembled WGS sequence"/>
</dbReference>
<gene>
    <name evidence="2" type="ORF">IWQ60_008737</name>
</gene>
<proteinExistence type="predicted"/>
<name>A0A9W7ZXE7_9FUNG</name>
<accession>A0A9W7ZXE7</accession>
<evidence type="ECO:0000313" key="2">
    <source>
        <dbReference type="EMBL" id="KAJ1914646.1"/>
    </source>
</evidence>
<evidence type="ECO:0000256" key="1">
    <source>
        <dbReference type="SAM" id="MobiDB-lite"/>
    </source>
</evidence>
<feature type="region of interest" description="Disordered" evidence="1">
    <location>
        <begin position="140"/>
        <end position="264"/>
    </location>
</feature>
<feature type="compositionally biased region" description="Acidic residues" evidence="1">
    <location>
        <begin position="212"/>
        <end position="231"/>
    </location>
</feature>
<dbReference type="AlphaFoldDB" id="A0A9W7ZXE7"/>
<organism evidence="2 3">
    <name type="scientific">Tieghemiomyces parasiticus</name>
    <dbReference type="NCBI Taxonomy" id="78921"/>
    <lineage>
        <taxon>Eukaryota</taxon>
        <taxon>Fungi</taxon>
        <taxon>Fungi incertae sedis</taxon>
        <taxon>Zoopagomycota</taxon>
        <taxon>Kickxellomycotina</taxon>
        <taxon>Dimargaritomycetes</taxon>
        <taxon>Dimargaritales</taxon>
        <taxon>Dimargaritaceae</taxon>
        <taxon>Tieghemiomyces</taxon>
    </lineage>
</organism>
<evidence type="ECO:0000313" key="3">
    <source>
        <dbReference type="Proteomes" id="UP001150569"/>
    </source>
</evidence>